<reference evidence="11 12" key="1">
    <citation type="journal article" date="2005" name="Nature">
        <title>Initial sequence of the chimpanzee genome and comparison with the human genome.</title>
        <authorList>
            <consortium name="Chimpanzee sequencing and analysis consortium"/>
        </authorList>
    </citation>
    <scope>NUCLEOTIDE SEQUENCE [LARGE SCALE GENOMIC DNA]</scope>
</reference>
<dbReference type="GO" id="GO:0005576">
    <property type="term" value="C:extracellular region"/>
    <property type="evidence" value="ECO:0007669"/>
    <property type="project" value="UniProtKB-SubCell"/>
</dbReference>
<keyword evidence="7 10" id="KW-0732">Signal</keyword>
<dbReference type="Proteomes" id="UP000002277">
    <property type="component" value="Chromosome 2B"/>
</dbReference>
<keyword evidence="5" id="KW-0964">Secreted</keyword>
<dbReference type="Pfam" id="PF07448">
    <property type="entry name" value="Spp-24"/>
    <property type="match status" value="1"/>
</dbReference>
<dbReference type="Gene3D" id="3.10.450.10">
    <property type="match status" value="1"/>
</dbReference>
<accession>A0A2I3S5S7</accession>
<evidence type="ECO:0000256" key="4">
    <source>
        <dbReference type="ARBA" id="ARBA00020365"/>
    </source>
</evidence>
<organism evidence="11 12">
    <name type="scientific">Pan troglodytes</name>
    <name type="common">Chimpanzee</name>
    <dbReference type="NCBI Taxonomy" id="9598"/>
    <lineage>
        <taxon>Eukaryota</taxon>
        <taxon>Metazoa</taxon>
        <taxon>Chordata</taxon>
        <taxon>Craniata</taxon>
        <taxon>Vertebrata</taxon>
        <taxon>Euteleostomi</taxon>
        <taxon>Mammalia</taxon>
        <taxon>Eutheria</taxon>
        <taxon>Euarchontoglires</taxon>
        <taxon>Primates</taxon>
        <taxon>Haplorrhini</taxon>
        <taxon>Catarrhini</taxon>
        <taxon>Hominidae</taxon>
        <taxon>Pan</taxon>
    </lineage>
</organism>
<evidence type="ECO:0000256" key="2">
    <source>
        <dbReference type="ARBA" id="ARBA00004613"/>
    </source>
</evidence>
<dbReference type="GeneTree" id="ENSGT00390000009001"/>
<dbReference type="Ensembl" id="ENSPTRT00000092148.1">
    <property type="protein sequence ID" value="ENSPTRP00000076674.1"/>
    <property type="gene ID" value="ENSPTRG00000052682.1"/>
</dbReference>
<dbReference type="AlphaFoldDB" id="A0A2I3S5S7"/>
<dbReference type="EMBL" id="AC174233">
    <property type="status" value="NOT_ANNOTATED_CDS"/>
    <property type="molecule type" value="Genomic_DNA"/>
</dbReference>
<dbReference type="Bgee" id="ENSPTRG00000013064">
    <property type="expression patterns" value="Expressed in liver"/>
</dbReference>
<comment type="function">
    <text evidence="1">Could coordinate an aspect of bone turnover.</text>
</comment>
<dbReference type="EMBL" id="AC159031">
    <property type="status" value="NOT_ANNOTATED_CDS"/>
    <property type="molecule type" value="Genomic_DNA"/>
</dbReference>
<evidence type="ECO:0000313" key="11">
    <source>
        <dbReference type="Ensembl" id="ENSPTRP00000072389.1"/>
    </source>
</evidence>
<evidence type="ECO:0000256" key="5">
    <source>
        <dbReference type="ARBA" id="ARBA00022525"/>
    </source>
</evidence>
<dbReference type="PANTHER" id="PTHR15444:SF4">
    <property type="entry name" value="SECRETED PHOSPHOPROTEIN 24"/>
    <property type="match status" value="1"/>
</dbReference>
<sequence>MISRMEKMTMMMKILIMFALGMNYWSCSGKVFTNLATCSGSCRAMLAPVSCLTVPHVLACPGFPVYDYDPSSLRDALSASVAKVNSQSLSPYLFRAFRSSLKRVEVLDENNLVMNLEFSIRETTCRKDSGEDPTTCAFQRDYYVSTAVCRSTVKVSAQQVQGVHARCSWSSSTSESYSSSEEMIFGDMFRSHKWRNNYLFGLISDESISEQFYDRSLGIMRRVLPPGNRRYPNHRHRARINTDFE</sequence>
<evidence type="ECO:0000313" key="13">
    <source>
        <dbReference type="VGNC" id="VGNC:2866"/>
    </source>
</evidence>
<dbReference type="PANTHER" id="PTHR15444">
    <property type="entry name" value="SECRETED PHOSPHOPROTEIN 24"/>
    <property type="match status" value="1"/>
</dbReference>
<dbReference type="FunFam" id="3.10.450.10:FF:000018">
    <property type="entry name" value="Secreted phosphoprotein 2"/>
    <property type="match status" value="1"/>
</dbReference>
<dbReference type="GO" id="GO:0046849">
    <property type="term" value="P:bone remodeling"/>
    <property type="evidence" value="ECO:0007669"/>
    <property type="project" value="InterPro"/>
</dbReference>
<keyword evidence="8" id="KW-1015">Disulfide bond</keyword>
<keyword evidence="6" id="KW-0597">Phosphoprotein</keyword>
<evidence type="ECO:0000256" key="3">
    <source>
        <dbReference type="ARBA" id="ARBA00008576"/>
    </source>
</evidence>
<dbReference type="VGNC" id="VGNC:2866">
    <property type="gene designation" value="SPP2"/>
</dbReference>
<feature type="chain" id="PRO_5014557380" description="Secreted phosphoprotein 24" evidence="10">
    <location>
        <begin position="30"/>
        <end position="245"/>
    </location>
</feature>
<evidence type="ECO:0000313" key="12">
    <source>
        <dbReference type="Proteomes" id="UP000002277"/>
    </source>
</evidence>
<protein>
    <recommendedName>
        <fullName evidence="4">Secreted phosphoprotein 24</fullName>
    </recommendedName>
    <alternativeName>
        <fullName evidence="9">Secreted phosphoprotein 2</fullName>
    </alternativeName>
</protein>
<evidence type="ECO:0000256" key="1">
    <source>
        <dbReference type="ARBA" id="ARBA00002371"/>
    </source>
</evidence>
<evidence type="ECO:0000256" key="8">
    <source>
        <dbReference type="ARBA" id="ARBA00023157"/>
    </source>
</evidence>
<evidence type="ECO:0000256" key="7">
    <source>
        <dbReference type="ARBA" id="ARBA00022729"/>
    </source>
</evidence>
<keyword evidence="12" id="KW-1185">Reference proteome</keyword>
<comment type="similarity">
    <text evidence="3">Belongs to the SPP2 family.</text>
</comment>
<dbReference type="Ensembl" id="ENSPTRT00000078141.1">
    <property type="protein sequence ID" value="ENSPTRP00000072389.1"/>
    <property type="gene ID" value="ENSPTRG00000013064.4"/>
</dbReference>
<name>A0A2I3S5S7_PANTR</name>
<evidence type="ECO:0000256" key="9">
    <source>
        <dbReference type="ARBA" id="ARBA00029627"/>
    </source>
</evidence>
<dbReference type="SUPFAM" id="SSF54403">
    <property type="entry name" value="Cystatin/monellin"/>
    <property type="match status" value="1"/>
</dbReference>
<dbReference type="InterPro" id="IPR046350">
    <property type="entry name" value="Cystatin_sf"/>
</dbReference>
<dbReference type="InterPro" id="IPR010892">
    <property type="entry name" value="Spp-24"/>
</dbReference>
<evidence type="ECO:0000256" key="6">
    <source>
        <dbReference type="ARBA" id="ARBA00022553"/>
    </source>
</evidence>
<evidence type="ECO:0000256" key="10">
    <source>
        <dbReference type="SAM" id="SignalP"/>
    </source>
</evidence>
<comment type="subcellular location">
    <subcellularLocation>
        <location evidence="2">Secreted</location>
    </subcellularLocation>
</comment>
<gene>
    <name evidence="11 13" type="primary">SPP2</name>
</gene>
<feature type="signal peptide" evidence="10">
    <location>
        <begin position="1"/>
        <end position="29"/>
    </location>
</feature>
<proteinExistence type="inferred from homology"/>
<reference evidence="11" key="2">
    <citation type="submission" date="2025-05" db="UniProtKB">
        <authorList>
            <consortium name="Ensembl"/>
        </authorList>
    </citation>
    <scope>IDENTIFICATION</scope>
</reference>